<evidence type="ECO:0000313" key="2">
    <source>
        <dbReference type="Proteomes" id="UP000249557"/>
    </source>
</evidence>
<comment type="caution">
    <text evidence="1">The sequence shown here is derived from an EMBL/GenBank/DDBJ whole genome shotgun (WGS) entry which is preliminary data.</text>
</comment>
<sequence>MAGYMQLASADIACTLKKAPEISIVASDTQVNYDHTKSQAQLDNFETHTVSPYAKNVQTHVGGLMSGEVSISQNLRMMQETFPSFNAGCLFVDKISVSVKTVME</sequence>
<gene>
    <name evidence="1" type="ORF">DI626_01900</name>
</gene>
<feature type="non-terminal residue" evidence="1">
    <location>
        <position position="104"/>
    </location>
</feature>
<dbReference type="EMBL" id="QFNK01000020">
    <property type="protein sequence ID" value="PZO88344.1"/>
    <property type="molecule type" value="Genomic_DNA"/>
</dbReference>
<protein>
    <submittedName>
        <fullName evidence="1">Uncharacterized protein</fullName>
    </submittedName>
</protein>
<reference evidence="1 2" key="1">
    <citation type="submission" date="2017-08" db="EMBL/GenBank/DDBJ databases">
        <title>Infants hospitalized years apart are colonized by the same room-sourced microbial strains.</title>
        <authorList>
            <person name="Brooks B."/>
            <person name="Olm M.R."/>
            <person name="Firek B.A."/>
            <person name="Baker R."/>
            <person name="Thomas B.C."/>
            <person name="Morowitz M.J."/>
            <person name="Banfield J.F."/>
        </authorList>
    </citation>
    <scope>NUCLEOTIDE SEQUENCE [LARGE SCALE GENOMIC DNA]</scope>
    <source>
        <strain evidence="1">S2_018_000_R2_104</strain>
    </source>
</reference>
<accession>A0A2W5A165</accession>
<proteinExistence type="predicted"/>
<evidence type="ECO:0000313" key="1">
    <source>
        <dbReference type="EMBL" id="PZO88344.1"/>
    </source>
</evidence>
<name>A0A2W5A165_9BACT</name>
<organism evidence="1 2">
    <name type="scientific">Micavibrio aeruginosavorus</name>
    <dbReference type="NCBI Taxonomy" id="349221"/>
    <lineage>
        <taxon>Bacteria</taxon>
        <taxon>Pseudomonadati</taxon>
        <taxon>Bdellovibrionota</taxon>
        <taxon>Bdellovibrionia</taxon>
        <taxon>Bdellovibrionales</taxon>
        <taxon>Pseudobdellovibrionaceae</taxon>
        <taxon>Micavibrio</taxon>
    </lineage>
</organism>
<dbReference type="AlphaFoldDB" id="A0A2W5A165"/>
<dbReference type="Proteomes" id="UP000249557">
    <property type="component" value="Unassembled WGS sequence"/>
</dbReference>